<gene>
    <name evidence="2" type="ORF">PoB_000572100</name>
</gene>
<proteinExistence type="predicted"/>
<protein>
    <submittedName>
        <fullName evidence="2">Uncharacterized protein</fullName>
    </submittedName>
</protein>
<keyword evidence="1" id="KW-0472">Membrane</keyword>
<feature type="transmembrane region" description="Helical" evidence="1">
    <location>
        <begin position="12"/>
        <end position="37"/>
    </location>
</feature>
<evidence type="ECO:0000256" key="1">
    <source>
        <dbReference type="SAM" id="Phobius"/>
    </source>
</evidence>
<keyword evidence="1" id="KW-0812">Transmembrane</keyword>
<keyword evidence="1" id="KW-1133">Transmembrane helix</keyword>
<dbReference type="EMBL" id="BLXT01000641">
    <property type="protein sequence ID" value="GFN79215.1"/>
    <property type="molecule type" value="Genomic_DNA"/>
</dbReference>
<dbReference type="AlphaFoldDB" id="A0AAV3Y7L4"/>
<sequence>MSDRISDSMSESISIGATVSVSVAVSVSVTVSATISVSERQYQYQWQHQREYQYQWQGVGGTVANEFALQGPICSSPATTPWPDGELENLRSPCYGLAIYKNQTFLLLANKILCPCFRLYLFVLALKHVS</sequence>
<evidence type="ECO:0000313" key="3">
    <source>
        <dbReference type="Proteomes" id="UP000735302"/>
    </source>
</evidence>
<keyword evidence="3" id="KW-1185">Reference proteome</keyword>
<comment type="caution">
    <text evidence="2">The sequence shown here is derived from an EMBL/GenBank/DDBJ whole genome shotgun (WGS) entry which is preliminary data.</text>
</comment>
<reference evidence="2 3" key="1">
    <citation type="journal article" date="2021" name="Elife">
        <title>Chloroplast acquisition without the gene transfer in kleptoplastic sea slugs, Plakobranchus ocellatus.</title>
        <authorList>
            <person name="Maeda T."/>
            <person name="Takahashi S."/>
            <person name="Yoshida T."/>
            <person name="Shimamura S."/>
            <person name="Takaki Y."/>
            <person name="Nagai Y."/>
            <person name="Toyoda A."/>
            <person name="Suzuki Y."/>
            <person name="Arimoto A."/>
            <person name="Ishii H."/>
            <person name="Satoh N."/>
            <person name="Nishiyama T."/>
            <person name="Hasebe M."/>
            <person name="Maruyama T."/>
            <person name="Minagawa J."/>
            <person name="Obokata J."/>
            <person name="Shigenobu S."/>
        </authorList>
    </citation>
    <scope>NUCLEOTIDE SEQUENCE [LARGE SCALE GENOMIC DNA]</scope>
</reference>
<name>A0AAV3Y7L4_9GAST</name>
<organism evidence="2 3">
    <name type="scientific">Plakobranchus ocellatus</name>
    <dbReference type="NCBI Taxonomy" id="259542"/>
    <lineage>
        <taxon>Eukaryota</taxon>
        <taxon>Metazoa</taxon>
        <taxon>Spiralia</taxon>
        <taxon>Lophotrochozoa</taxon>
        <taxon>Mollusca</taxon>
        <taxon>Gastropoda</taxon>
        <taxon>Heterobranchia</taxon>
        <taxon>Euthyneura</taxon>
        <taxon>Panpulmonata</taxon>
        <taxon>Sacoglossa</taxon>
        <taxon>Placobranchoidea</taxon>
        <taxon>Plakobranchidae</taxon>
        <taxon>Plakobranchus</taxon>
    </lineage>
</organism>
<evidence type="ECO:0000313" key="2">
    <source>
        <dbReference type="EMBL" id="GFN79215.1"/>
    </source>
</evidence>
<dbReference type="Proteomes" id="UP000735302">
    <property type="component" value="Unassembled WGS sequence"/>
</dbReference>
<accession>A0AAV3Y7L4</accession>